<comment type="cofactor">
    <cofactor evidence="12">
        <name>Fe(3+)</name>
        <dbReference type="ChEBI" id="CHEBI:29034"/>
    </cofactor>
    <text evidence="12">Binds 1 Fe(3+) ion per subunit. The iron ion 1 is coordinated via 4 cysteine residues.</text>
</comment>
<dbReference type="NCBIfam" id="TIGR00320">
    <property type="entry name" value="dfx_rbo"/>
    <property type="match status" value="1"/>
</dbReference>
<feature type="binding site" evidence="12">
    <location>
        <position position="13"/>
    </location>
    <ligand>
        <name>Fe cation</name>
        <dbReference type="ChEBI" id="CHEBI:24875"/>
        <label>1</label>
    </ligand>
</feature>
<evidence type="ECO:0000313" key="16">
    <source>
        <dbReference type="Proteomes" id="UP000555828"/>
    </source>
</evidence>
<comment type="caution">
    <text evidence="15">The sequence shown here is derived from an EMBL/GenBank/DDBJ whole genome shotgun (WGS) entry which is preliminary data.</text>
</comment>
<dbReference type="Proteomes" id="UP000555828">
    <property type="component" value="Unassembled WGS sequence"/>
</dbReference>
<dbReference type="RefSeq" id="WP_184618585.1">
    <property type="nucleotide sequence ID" value="NZ_JACHEX010000001.1"/>
</dbReference>
<dbReference type="GO" id="GO:0019430">
    <property type="term" value="P:removal of superoxide radicals"/>
    <property type="evidence" value="ECO:0007669"/>
    <property type="project" value="InterPro"/>
</dbReference>
<protein>
    <recommendedName>
        <fullName evidence="4">Desulfoferrodoxin</fullName>
        <ecNumber evidence="3">1.15.1.2</ecNumber>
    </recommendedName>
    <alternativeName>
        <fullName evidence="10">Superoxide reductase</fullName>
    </alternativeName>
</protein>
<dbReference type="InterPro" id="IPR002742">
    <property type="entry name" value="Desulfoferrodoxin_Fe-bd_dom"/>
</dbReference>
<dbReference type="Pfam" id="PF01880">
    <property type="entry name" value="Desulfoferrodox"/>
    <property type="match status" value="1"/>
</dbReference>
<comment type="function">
    <text evidence="9">Catalyzes the one-electron reduction of superoxide anion radical to hydrogen peroxide at a nonheme ferrous iron center. Plays a fundamental role in case of oxidative stress via its superoxide detoxification activity.</text>
</comment>
<feature type="binding site" evidence="12">
    <location>
        <position position="118"/>
    </location>
    <ligand>
        <name>Fe cation</name>
        <dbReference type="ChEBI" id="CHEBI:24875"/>
        <label>1</label>
    </ligand>
</feature>
<dbReference type="EMBL" id="JACHEX010000001">
    <property type="protein sequence ID" value="MBB6061832.1"/>
    <property type="molecule type" value="Genomic_DNA"/>
</dbReference>
<feature type="binding site" evidence="12">
    <location>
        <position position="121"/>
    </location>
    <ligand>
        <name>Fe cation</name>
        <dbReference type="ChEBI" id="CHEBI:24875"/>
        <label>1</label>
    </ligand>
</feature>
<evidence type="ECO:0000256" key="10">
    <source>
        <dbReference type="ARBA" id="ARBA00031398"/>
    </source>
</evidence>
<feature type="domain" description="Desulfoferrodoxin N-terminal" evidence="14">
    <location>
        <begin position="2"/>
        <end position="37"/>
    </location>
</feature>
<evidence type="ECO:0000256" key="4">
    <source>
        <dbReference type="ARBA" id="ARBA00014839"/>
    </source>
</evidence>
<evidence type="ECO:0000256" key="5">
    <source>
        <dbReference type="ARBA" id="ARBA00022448"/>
    </source>
</evidence>
<keyword evidence="5" id="KW-0813">Transport</keyword>
<reference evidence="15 16" key="1">
    <citation type="submission" date="2020-08" db="EMBL/GenBank/DDBJ databases">
        <title>Genomic Encyclopedia of Type Strains, Phase IV (KMG-IV): sequencing the most valuable type-strain genomes for metagenomic binning, comparative biology and taxonomic classification.</title>
        <authorList>
            <person name="Goeker M."/>
        </authorList>
    </citation>
    <scope>NUCLEOTIDE SEQUENCE [LARGE SCALE GENOMIC DNA]</scope>
    <source>
        <strain evidence="15 16">DSM 13481</strain>
    </source>
</reference>
<dbReference type="SUPFAM" id="SSF49367">
    <property type="entry name" value="Superoxide reductase-like"/>
    <property type="match status" value="1"/>
</dbReference>
<evidence type="ECO:0000256" key="9">
    <source>
        <dbReference type="ARBA" id="ARBA00024690"/>
    </source>
</evidence>
<evidence type="ECO:0000256" key="6">
    <source>
        <dbReference type="ARBA" id="ARBA00022723"/>
    </source>
</evidence>
<proteinExistence type="inferred from homology"/>
<comment type="catalytic activity">
    <reaction evidence="11">
        <text>reduced [rubredoxin] + superoxide + 2 H(+) = oxidized [rubredoxin] + H2O2</text>
        <dbReference type="Rhea" id="RHEA:21324"/>
        <dbReference type="Rhea" id="RHEA-COMP:10302"/>
        <dbReference type="Rhea" id="RHEA-COMP:10303"/>
        <dbReference type="ChEBI" id="CHEBI:15378"/>
        <dbReference type="ChEBI" id="CHEBI:16240"/>
        <dbReference type="ChEBI" id="CHEBI:18421"/>
        <dbReference type="ChEBI" id="CHEBI:29033"/>
        <dbReference type="ChEBI" id="CHEBI:29034"/>
        <dbReference type="EC" id="1.15.1.2"/>
    </reaction>
</comment>
<evidence type="ECO:0000256" key="12">
    <source>
        <dbReference type="PIRSR" id="PIRSR604793-1"/>
    </source>
</evidence>
<evidence type="ECO:0000256" key="2">
    <source>
        <dbReference type="ARBA" id="ARBA00005941"/>
    </source>
</evidence>
<evidence type="ECO:0000256" key="8">
    <source>
        <dbReference type="ARBA" id="ARBA00023004"/>
    </source>
</evidence>
<feature type="binding site" evidence="12">
    <location>
        <position position="49"/>
    </location>
    <ligand>
        <name>Fe cation</name>
        <dbReference type="ChEBI" id="CHEBI:24875"/>
        <label>2</label>
        <note>catalytic</note>
    </ligand>
</feature>
<accession>A0A841GE58</accession>
<feature type="binding site" evidence="12">
    <location>
        <position position="70"/>
    </location>
    <ligand>
        <name>Fe cation</name>
        <dbReference type="ChEBI" id="CHEBI:24875"/>
        <label>1</label>
    </ligand>
</feature>
<dbReference type="InterPro" id="IPR036073">
    <property type="entry name" value="Desulfoferrodoxin_Fe-bd_dom_sf"/>
</dbReference>
<comment type="cofactor">
    <cofactor evidence="12">
        <name>Fe(2+)</name>
        <dbReference type="ChEBI" id="CHEBI:29033"/>
    </cofactor>
    <text evidence="12">Binds 1 Fe(2+) ion per subunit. The iron ion 2 is coordinated via four histidines and one cysteine residue.</text>
</comment>
<gene>
    <name evidence="15" type="ORF">HNP65_000254</name>
</gene>
<dbReference type="NCBIfam" id="TIGR00332">
    <property type="entry name" value="neela_ferrous"/>
    <property type="match status" value="1"/>
</dbReference>
<name>A0A841GE58_9BACT</name>
<dbReference type="PANTHER" id="PTHR36541">
    <property type="entry name" value="SUPEROXIDE REDUCTASE-RELATED"/>
    <property type="match status" value="1"/>
</dbReference>
<feature type="binding site" evidence="12">
    <location>
        <position position="10"/>
    </location>
    <ligand>
        <name>Fe cation</name>
        <dbReference type="ChEBI" id="CHEBI:24875"/>
        <label>1</label>
    </ligand>
</feature>
<dbReference type="CDD" id="cd00974">
    <property type="entry name" value="DSRD"/>
    <property type="match status" value="1"/>
</dbReference>
<evidence type="ECO:0000313" key="15">
    <source>
        <dbReference type="EMBL" id="MBB6061832.1"/>
    </source>
</evidence>
<dbReference type="PANTHER" id="PTHR36541:SF1">
    <property type="entry name" value="SUPEROXIDE REDUCTASE-RELATED"/>
    <property type="match status" value="1"/>
</dbReference>
<feature type="binding site" evidence="12">
    <location>
        <position position="29"/>
    </location>
    <ligand>
        <name>Fe cation</name>
        <dbReference type="ChEBI" id="CHEBI:24875"/>
        <label>1</label>
    </ligand>
</feature>
<evidence type="ECO:0000256" key="1">
    <source>
        <dbReference type="ARBA" id="ARBA00001973"/>
    </source>
</evidence>
<evidence type="ECO:0000259" key="14">
    <source>
        <dbReference type="Pfam" id="PF06397"/>
    </source>
</evidence>
<keyword evidence="6 12" id="KW-0479">Metal-binding</keyword>
<dbReference type="EC" id="1.15.1.2" evidence="3"/>
<feature type="domain" description="Desulfoferrodoxin ferrous iron-binding" evidence="13">
    <location>
        <begin position="42"/>
        <end position="125"/>
    </location>
</feature>
<keyword evidence="8 12" id="KW-0408">Iron</keyword>
<dbReference type="GO" id="GO:0050605">
    <property type="term" value="F:superoxide reductase activity"/>
    <property type="evidence" value="ECO:0007669"/>
    <property type="project" value="UniProtKB-EC"/>
</dbReference>
<keyword evidence="15" id="KW-0560">Oxidoreductase</keyword>
<dbReference type="Gene3D" id="2.20.28.100">
    <property type="entry name" value="Desulphoferrodoxin, N-terminal domain"/>
    <property type="match status" value="1"/>
</dbReference>
<dbReference type="SUPFAM" id="SSF57802">
    <property type="entry name" value="Rubredoxin-like"/>
    <property type="match status" value="1"/>
</dbReference>
<dbReference type="AlphaFoldDB" id="A0A841GE58"/>
<comment type="cofactor">
    <cofactor evidence="1">
        <name>Cu(2+)</name>
        <dbReference type="ChEBI" id="CHEBI:29036"/>
    </cofactor>
</comment>
<dbReference type="InterPro" id="IPR004793">
    <property type="entry name" value="Desulfoferrodoxin_rbo"/>
</dbReference>
<dbReference type="InterPro" id="IPR051233">
    <property type="entry name" value="Desulfoferrodoxin_SOR"/>
</dbReference>
<dbReference type="InterPro" id="IPR038094">
    <property type="entry name" value="Desulfoferrodoxin_N_sf"/>
</dbReference>
<dbReference type="NCBIfam" id="TIGR00319">
    <property type="entry name" value="desulf_FeS4"/>
    <property type="match status" value="1"/>
</dbReference>
<sequence>MTERIQVYKCEKCGNIVEVLHEGAGTLVCCGEPMKLLEEKTADTSTEKHVPFIEEVEDGYRVRVGENALHPMEEKHYIEWIELIVDGVVYRKFLNPGDKPEAEFKVAKGSEVHAREYCNVHGLWKK</sequence>
<dbReference type="GO" id="GO:0005506">
    <property type="term" value="F:iron ion binding"/>
    <property type="evidence" value="ECO:0007669"/>
    <property type="project" value="InterPro"/>
</dbReference>
<organism evidence="15 16">
    <name type="scientific">Thermosipho japonicus</name>
    <dbReference type="NCBI Taxonomy" id="90323"/>
    <lineage>
        <taxon>Bacteria</taxon>
        <taxon>Thermotogati</taxon>
        <taxon>Thermotogota</taxon>
        <taxon>Thermotogae</taxon>
        <taxon>Thermotogales</taxon>
        <taxon>Fervidobacteriaceae</taxon>
        <taxon>Thermosipho</taxon>
    </lineage>
</organism>
<dbReference type="InterPro" id="IPR004462">
    <property type="entry name" value="Desulfoferrodoxin_N"/>
</dbReference>
<feature type="binding site" evidence="12">
    <location>
        <position position="30"/>
    </location>
    <ligand>
        <name>Fe cation</name>
        <dbReference type="ChEBI" id="CHEBI:24875"/>
        <label>1</label>
    </ligand>
</feature>
<evidence type="ECO:0000256" key="3">
    <source>
        <dbReference type="ARBA" id="ARBA00012679"/>
    </source>
</evidence>
<dbReference type="Pfam" id="PF06397">
    <property type="entry name" value="Desulfoferrod_N"/>
    <property type="match status" value="1"/>
</dbReference>
<keyword evidence="7" id="KW-0249">Electron transport</keyword>
<comment type="similarity">
    <text evidence="2">Belongs to the desulfoferrodoxin family.</text>
</comment>
<evidence type="ECO:0000259" key="13">
    <source>
        <dbReference type="Pfam" id="PF01880"/>
    </source>
</evidence>
<evidence type="ECO:0000256" key="7">
    <source>
        <dbReference type="ARBA" id="ARBA00022982"/>
    </source>
</evidence>
<evidence type="ECO:0000256" key="11">
    <source>
        <dbReference type="ARBA" id="ARBA00047448"/>
    </source>
</evidence>
<keyword evidence="16" id="KW-1185">Reference proteome</keyword>
<dbReference type="Gene3D" id="2.60.40.730">
    <property type="entry name" value="SOR catalytic domain"/>
    <property type="match status" value="1"/>
</dbReference>
<feature type="binding site" evidence="12">
    <location>
        <position position="76"/>
    </location>
    <ligand>
        <name>Fe cation</name>
        <dbReference type="ChEBI" id="CHEBI:24875"/>
        <label>1</label>
    </ligand>
</feature>